<dbReference type="Proteomes" id="UP000282002">
    <property type="component" value="Chromosome"/>
</dbReference>
<gene>
    <name evidence="2" type="ORF">EI545_16650</name>
</gene>
<evidence type="ECO:0000256" key="1">
    <source>
        <dbReference type="SAM" id="Phobius"/>
    </source>
</evidence>
<accession>A0A3S8U9Q0</accession>
<feature type="transmembrane region" description="Helical" evidence="1">
    <location>
        <begin position="137"/>
        <end position="160"/>
    </location>
</feature>
<feature type="transmembrane region" description="Helical" evidence="1">
    <location>
        <begin position="93"/>
        <end position="117"/>
    </location>
</feature>
<evidence type="ECO:0000313" key="3">
    <source>
        <dbReference type="Proteomes" id="UP000282002"/>
    </source>
</evidence>
<proteinExistence type="predicted"/>
<evidence type="ECO:0000313" key="2">
    <source>
        <dbReference type="EMBL" id="AZL60308.1"/>
    </source>
</evidence>
<dbReference type="OrthoDB" id="5295305at2"/>
<name>A0A3S8U9Q0_9RHOB</name>
<sequence length="332" mass="35521">MTALPRPAYGPGRLARLGRVLANGAIGSLLCMGPVTAVIALGWLVRRSGHHARSRFATVEEMPGWLSGPREWQGRPTSRITRALGGLGANIRVGLMALAALLVWTLPFTALWLGAWWAGWENSFNKGYEQAVVGPTVFLLGVLVATLVVPALPLMVAHLAAEDRLSAAFELRRLRSAVAQAGWRVPALALLAVVFALPFAAARGLITTATDWAPQLETLPPDQIARIQGWITLGLAAAAFLSAWITRTLAARVYARAAARAAGLKPGLWDGAEAAEGAMPATPPSRTLAVLWYAAAMVLTLAFAFLILAGQFLDHAWWRWVFHPGLTLPWAG</sequence>
<keyword evidence="1" id="KW-0472">Membrane</keyword>
<feature type="transmembrane region" description="Helical" evidence="1">
    <location>
        <begin position="20"/>
        <end position="45"/>
    </location>
</feature>
<dbReference type="AlphaFoldDB" id="A0A3S8U9Q0"/>
<reference evidence="2 3" key="1">
    <citation type="submission" date="2018-12" db="EMBL/GenBank/DDBJ databases">
        <title>Complete genome sequencing of Tabrizicola sp. K13M18.</title>
        <authorList>
            <person name="Bae J.-W."/>
        </authorList>
    </citation>
    <scope>NUCLEOTIDE SEQUENCE [LARGE SCALE GENOMIC DNA]</scope>
    <source>
        <strain evidence="2 3">K13M18</strain>
    </source>
</reference>
<dbReference type="RefSeq" id="WP_125326500.1">
    <property type="nucleotide sequence ID" value="NZ_CP034328.1"/>
</dbReference>
<feature type="transmembrane region" description="Helical" evidence="1">
    <location>
        <begin position="290"/>
        <end position="313"/>
    </location>
</feature>
<keyword evidence="1" id="KW-0812">Transmembrane</keyword>
<dbReference type="KEGG" id="taw:EI545_16650"/>
<protein>
    <submittedName>
        <fullName evidence="2">DUF4013 domain-containing protein</fullName>
    </submittedName>
</protein>
<keyword evidence="1" id="KW-1133">Transmembrane helix</keyword>
<organism evidence="2 3">
    <name type="scientific">Tabrizicola piscis</name>
    <dbReference type="NCBI Taxonomy" id="2494374"/>
    <lineage>
        <taxon>Bacteria</taxon>
        <taxon>Pseudomonadati</taxon>
        <taxon>Pseudomonadota</taxon>
        <taxon>Alphaproteobacteria</taxon>
        <taxon>Rhodobacterales</taxon>
        <taxon>Paracoccaceae</taxon>
        <taxon>Tabrizicola</taxon>
    </lineage>
</organism>
<feature type="transmembrane region" description="Helical" evidence="1">
    <location>
        <begin position="227"/>
        <end position="246"/>
    </location>
</feature>
<dbReference type="EMBL" id="CP034328">
    <property type="protein sequence ID" value="AZL60308.1"/>
    <property type="molecule type" value="Genomic_DNA"/>
</dbReference>
<feature type="transmembrane region" description="Helical" evidence="1">
    <location>
        <begin position="181"/>
        <end position="207"/>
    </location>
</feature>
<keyword evidence="3" id="KW-1185">Reference proteome</keyword>